<evidence type="ECO:0000313" key="2">
    <source>
        <dbReference type="Proteomes" id="UP001300261"/>
    </source>
</evidence>
<reference evidence="1 2" key="1">
    <citation type="journal article" date="2016" name="Int. J. Syst. Evol. Microbiol.">
        <title>Labrenzia salina sp. nov., isolated from the rhizosphere of the halophyte Arthrocnemum macrostachyum.</title>
        <authorList>
            <person name="Camacho M."/>
            <person name="Redondo-Gomez S."/>
            <person name="Rodriguez-Llorente I."/>
            <person name="Rohde M."/>
            <person name="Sproer C."/>
            <person name="Schumann P."/>
            <person name="Klenk H.P."/>
            <person name="Montero-Calasanz M.D.C."/>
        </authorList>
    </citation>
    <scope>NUCLEOTIDE SEQUENCE [LARGE SCALE GENOMIC DNA]</scope>
    <source>
        <strain evidence="1 2">DSM 29163</strain>
    </source>
</reference>
<protein>
    <submittedName>
        <fullName evidence="1">DUF1636 domain-containing protein</fullName>
    </submittedName>
</protein>
<accession>A0ABT3QZ48</accession>
<dbReference type="EMBL" id="JAPEVI010000003">
    <property type="protein sequence ID" value="MCX2722224.1"/>
    <property type="molecule type" value="Genomic_DNA"/>
</dbReference>
<organism evidence="1 2">
    <name type="scientific">Roseibium salinum</name>
    <dbReference type="NCBI Taxonomy" id="1604349"/>
    <lineage>
        <taxon>Bacteria</taxon>
        <taxon>Pseudomonadati</taxon>
        <taxon>Pseudomonadota</taxon>
        <taxon>Alphaproteobacteria</taxon>
        <taxon>Hyphomicrobiales</taxon>
        <taxon>Stappiaceae</taxon>
        <taxon>Roseibium</taxon>
    </lineage>
</organism>
<keyword evidence="2" id="KW-1185">Reference proteome</keyword>
<dbReference type="RefSeq" id="WP_265961919.1">
    <property type="nucleotide sequence ID" value="NZ_JAPEVI010000003.1"/>
</dbReference>
<sequence length="134" mass="14474">MSSEPHRIFICTSCRYKGGDCRPGFELICKLQQALRRAAPVTGDDFEVSGTACMAGCSRPCTIAFKASAKATYLFGDIDPETDIDDLVAFAQLYREQEDGWCVSGQRPGKLRGSTLARIPAAMIVTGADETVLS</sequence>
<dbReference type="Pfam" id="PF07845">
    <property type="entry name" value="DUF1636"/>
    <property type="match status" value="1"/>
</dbReference>
<name>A0ABT3QZ48_9HYPH</name>
<comment type="caution">
    <text evidence="1">The sequence shown here is derived from an EMBL/GenBank/DDBJ whole genome shotgun (WGS) entry which is preliminary data.</text>
</comment>
<dbReference type="InterPro" id="IPR012863">
    <property type="entry name" value="DUF1636"/>
</dbReference>
<evidence type="ECO:0000313" key="1">
    <source>
        <dbReference type="EMBL" id="MCX2722224.1"/>
    </source>
</evidence>
<proteinExistence type="predicted"/>
<dbReference type="Proteomes" id="UP001300261">
    <property type="component" value="Unassembled WGS sequence"/>
</dbReference>
<dbReference type="CDD" id="cd02980">
    <property type="entry name" value="TRX_Fd_family"/>
    <property type="match status" value="1"/>
</dbReference>
<gene>
    <name evidence="1" type="ORF">ON753_07360</name>
</gene>